<reference evidence="2" key="1">
    <citation type="submission" date="2020-06" db="EMBL/GenBank/DDBJ databases">
        <authorList>
            <person name="Link T."/>
            <person name="Ehrmann M."/>
        </authorList>
    </citation>
    <scope>NUCLEOTIDE SEQUENCE</scope>
    <source>
        <strain evidence="2">TMW 2.2257</strain>
    </source>
</reference>
<evidence type="ECO:0000313" key="3">
    <source>
        <dbReference type="Proteomes" id="UP001057280"/>
    </source>
</evidence>
<evidence type="ECO:0000256" key="1">
    <source>
        <dbReference type="SAM" id="SignalP"/>
    </source>
</evidence>
<comment type="caution">
    <text evidence="2">The sequence shown here is derived from an EMBL/GenBank/DDBJ whole genome shotgun (WGS) entry which is preliminary data.</text>
</comment>
<organism evidence="2 3">
    <name type="scientific">Tetragenococcus halophilus</name>
    <name type="common">Pediococcus halophilus</name>
    <dbReference type="NCBI Taxonomy" id="51669"/>
    <lineage>
        <taxon>Bacteria</taxon>
        <taxon>Bacillati</taxon>
        <taxon>Bacillota</taxon>
        <taxon>Bacilli</taxon>
        <taxon>Lactobacillales</taxon>
        <taxon>Enterococcaceae</taxon>
        <taxon>Tetragenococcus</taxon>
    </lineage>
</organism>
<keyword evidence="1" id="KW-0732">Signal</keyword>
<dbReference type="RefSeq" id="WP_253210309.1">
    <property type="nucleotide sequence ID" value="NZ_JACACB010000032.1"/>
</dbReference>
<name>A0AB35HS22_TETHA</name>
<dbReference type="EMBL" id="JACACB010000032">
    <property type="protein sequence ID" value="MCO8298769.1"/>
    <property type="molecule type" value="Genomic_DNA"/>
</dbReference>
<feature type="chain" id="PRO_5044196973" description="Lipoprotein" evidence="1">
    <location>
        <begin position="26"/>
        <end position="129"/>
    </location>
</feature>
<reference evidence="2" key="2">
    <citation type="journal article" date="2021" name="BMC Microbiol.">
        <title>The diversity among the species Tetragenococcus halophilus including new isolates from a lupine seed fermentation.</title>
        <authorList>
            <person name="Link T."/>
            <person name="Vogel R.F."/>
            <person name="Ehrmann M.A."/>
        </authorList>
    </citation>
    <scope>NUCLEOTIDE SEQUENCE</scope>
    <source>
        <strain evidence="2">TMW 2.2257</strain>
    </source>
</reference>
<sequence>MKKIYKLVLLGVGSFLFLVSITACSQQSIEETLLSQSWDIMNQGETDTVEFKNEDMILGTGSLKKSYNYNIKENENSAYLTLQRKSPRDIEIKKQYKINETDEGFKFEEEKATEEEDIITGDFELIPKD</sequence>
<dbReference type="PROSITE" id="PS51257">
    <property type="entry name" value="PROKAR_LIPOPROTEIN"/>
    <property type="match status" value="1"/>
</dbReference>
<proteinExistence type="predicted"/>
<accession>A0AB35HS22</accession>
<gene>
    <name evidence="2" type="ORF">HXW75_09825</name>
</gene>
<feature type="signal peptide" evidence="1">
    <location>
        <begin position="1"/>
        <end position="25"/>
    </location>
</feature>
<evidence type="ECO:0000313" key="2">
    <source>
        <dbReference type="EMBL" id="MCO8298769.1"/>
    </source>
</evidence>
<evidence type="ECO:0008006" key="4">
    <source>
        <dbReference type="Google" id="ProtNLM"/>
    </source>
</evidence>
<dbReference type="AlphaFoldDB" id="A0AB35HS22"/>
<dbReference type="Proteomes" id="UP001057280">
    <property type="component" value="Unassembled WGS sequence"/>
</dbReference>
<protein>
    <recommendedName>
        <fullName evidence="4">Lipoprotein</fullName>
    </recommendedName>
</protein>